<feature type="compositionally biased region" description="Basic residues" evidence="1">
    <location>
        <begin position="1"/>
        <end position="12"/>
    </location>
</feature>
<gene>
    <name evidence="2" type="ORF">SDC9_112364</name>
</gene>
<sequence>MRKPRLRPGHGGKKGDAQLVADRGTLAADLKKEDAQHQKRCDQDDAVVEGFCAYSRSSRPV</sequence>
<dbReference type="AlphaFoldDB" id="A0A645BJD9"/>
<organism evidence="2">
    <name type="scientific">bioreactor metagenome</name>
    <dbReference type="NCBI Taxonomy" id="1076179"/>
    <lineage>
        <taxon>unclassified sequences</taxon>
        <taxon>metagenomes</taxon>
        <taxon>ecological metagenomes</taxon>
    </lineage>
</organism>
<protein>
    <submittedName>
        <fullName evidence="2">Uncharacterized protein</fullName>
    </submittedName>
</protein>
<reference evidence="2" key="1">
    <citation type="submission" date="2019-08" db="EMBL/GenBank/DDBJ databases">
        <authorList>
            <person name="Kucharzyk K."/>
            <person name="Murdoch R.W."/>
            <person name="Higgins S."/>
            <person name="Loffler F."/>
        </authorList>
    </citation>
    <scope>NUCLEOTIDE SEQUENCE</scope>
</reference>
<evidence type="ECO:0000256" key="1">
    <source>
        <dbReference type="SAM" id="MobiDB-lite"/>
    </source>
</evidence>
<dbReference type="EMBL" id="VSSQ01020531">
    <property type="protein sequence ID" value="MPM65467.1"/>
    <property type="molecule type" value="Genomic_DNA"/>
</dbReference>
<name>A0A645BJD9_9ZZZZ</name>
<accession>A0A645BJD9</accession>
<comment type="caution">
    <text evidence="2">The sequence shown here is derived from an EMBL/GenBank/DDBJ whole genome shotgun (WGS) entry which is preliminary data.</text>
</comment>
<proteinExistence type="predicted"/>
<evidence type="ECO:0000313" key="2">
    <source>
        <dbReference type="EMBL" id="MPM65467.1"/>
    </source>
</evidence>
<feature type="region of interest" description="Disordered" evidence="1">
    <location>
        <begin position="1"/>
        <end position="20"/>
    </location>
</feature>